<dbReference type="AlphaFoldDB" id="A0A9P5YBS3"/>
<feature type="transmembrane region" description="Helical" evidence="2">
    <location>
        <begin position="181"/>
        <end position="202"/>
    </location>
</feature>
<keyword evidence="2" id="KW-1133">Transmembrane helix</keyword>
<keyword evidence="4" id="KW-1185">Reference proteome</keyword>
<gene>
    <name evidence="3" type="ORF">BDZ94DRAFT_1233356</name>
</gene>
<evidence type="ECO:0000256" key="2">
    <source>
        <dbReference type="SAM" id="Phobius"/>
    </source>
</evidence>
<keyword evidence="2" id="KW-0812">Transmembrane</keyword>
<comment type="caution">
    <text evidence="3">The sequence shown here is derived from an EMBL/GenBank/DDBJ whole genome shotgun (WGS) entry which is preliminary data.</text>
</comment>
<feature type="transmembrane region" description="Helical" evidence="2">
    <location>
        <begin position="208"/>
        <end position="225"/>
    </location>
</feature>
<evidence type="ECO:0000256" key="1">
    <source>
        <dbReference type="SAM" id="MobiDB-lite"/>
    </source>
</evidence>
<dbReference type="EMBL" id="MU150238">
    <property type="protein sequence ID" value="KAF9467192.1"/>
    <property type="molecule type" value="Genomic_DNA"/>
</dbReference>
<protein>
    <submittedName>
        <fullName evidence="3">Uncharacterized protein</fullName>
    </submittedName>
</protein>
<accession>A0A9P5YBS3</accession>
<reference evidence="3" key="1">
    <citation type="submission" date="2020-11" db="EMBL/GenBank/DDBJ databases">
        <authorList>
            <consortium name="DOE Joint Genome Institute"/>
            <person name="Ahrendt S."/>
            <person name="Riley R."/>
            <person name="Andreopoulos W."/>
            <person name="Labutti K."/>
            <person name="Pangilinan J."/>
            <person name="Ruiz-Duenas F.J."/>
            <person name="Barrasa J.M."/>
            <person name="Sanchez-Garcia M."/>
            <person name="Camarero S."/>
            <person name="Miyauchi S."/>
            <person name="Serrano A."/>
            <person name="Linde D."/>
            <person name="Babiker R."/>
            <person name="Drula E."/>
            <person name="Ayuso-Fernandez I."/>
            <person name="Pacheco R."/>
            <person name="Padilla G."/>
            <person name="Ferreira P."/>
            <person name="Barriuso J."/>
            <person name="Kellner H."/>
            <person name="Castanera R."/>
            <person name="Alfaro M."/>
            <person name="Ramirez L."/>
            <person name="Pisabarro A.G."/>
            <person name="Kuo A."/>
            <person name="Tritt A."/>
            <person name="Lipzen A."/>
            <person name="He G."/>
            <person name="Yan M."/>
            <person name="Ng V."/>
            <person name="Cullen D."/>
            <person name="Martin F."/>
            <person name="Rosso M.-N."/>
            <person name="Henrissat B."/>
            <person name="Hibbett D."/>
            <person name="Martinez A.T."/>
            <person name="Grigoriev I.V."/>
        </authorList>
    </citation>
    <scope>NUCLEOTIDE SEQUENCE</scope>
    <source>
        <strain evidence="3">CBS 247.69</strain>
    </source>
</reference>
<organism evidence="3 4">
    <name type="scientific">Collybia nuda</name>
    <dbReference type="NCBI Taxonomy" id="64659"/>
    <lineage>
        <taxon>Eukaryota</taxon>
        <taxon>Fungi</taxon>
        <taxon>Dikarya</taxon>
        <taxon>Basidiomycota</taxon>
        <taxon>Agaricomycotina</taxon>
        <taxon>Agaricomycetes</taxon>
        <taxon>Agaricomycetidae</taxon>
        <taxon>Agaricales</taxon>
        <taxon>Tricholomatineae</taxon>
        <taxon>Clitocybaceae</taxon>
        <taxon>Collybia</taxon>
    </lineage>
</organism>
<evidence type="ECO:0000313" key="3">
    <source>
        <dbReference type="EMBL" id="KAF9467192.1"/>
    </source>
</evidence>
<feature type="compositionally biased region" description="Polar residues" evidence="1">
    <location>
        <begin position="407"/>
        <end position="419"/>
    </location>
</feature>
<keyword evidence="2" id="KW-0472">Membrane</keyword>
<dbReference type="OrthoDB" id="2366471at2759"/>
<name>A0A9P5YBS3_9AGAR</name>
<feature type="region of interest" description="Disordered" evidence="1">
    <location>
        <begin position="406"/>
        <end position="427"/>
    </location>
</feature>
<sequence length="468" mass="51585">MYPALGSFQVKANLPPGKKERIMPPIPLSNTKFNLNSSGVAGFFGGEEAVSAMGTVHFYRGQKWLGWYNSPGSYHVAKQYGKLANNRFWDGLFPGKDVDPAEFFELNGQKGPEFISWGSGTHLMTTGHIAQIFASAISKVKEIPIEPKTDLGERKRVSYMSIVDLGDVQEFTPNSLQRTSFPVACATMLLNIIPCAACGVFGDWYCFSMIVLGIIANAFSCYVIGSGKLQFHKPKPSLNSPRGDGILKHGSEVIILRGKESPVAAVTSGNFTLTYPGGNERTIIGLCSLFQYAQFLAQLLLIPQGKLFGQVMFLTTFAVSWVYNCYLSSKDKEKLQHELIMNILDKPKIRRYKCQTRTTMVVLALLALDPPKPNEFLKELLPSGTPTWDTWRENVLERFISERESDSSVLDSETPSTTDAVAPAPATIPTSDKLLTDLLGDVETAYQGYEKHAADLRNPQTSTAEPKA</sequence>
<evidence type="ECO:0000313" key="4">
    <source>
        <dbReference type="Proteomes" id="UP000807353"/>
    </source>
</evidence>
<proteinExistence type="predicted"/>
<dbReference type="Proteomes" id="UP000807353">
    <property type="component" value="Unassembled WGS sequence"/>
</dbReference>